<dbReference type="InterPro" id="IPR035897">
    <property type="entry name" value="Toll_tir_struct_dom_sf"/>
</dbReference>
<name>A0A9J6A9D5_SOLCO</name>
<dbReference type="SUPFAM" id="SSF52540">
    <property type="entry name" value="P-loop containing nucleoside triphosphate hydrolases"/>
    <property type="match status" value="1"/>
</dbReference>
<dbReference type="GO" id="GO:0007165">
    <property type="term" value="P:signal transduction"/>
    <property type="evidence" value="ECO:0007669"/>
    <property type="project" value="InterPro"/>
</dbReference>
<accession>A0A9J6A9D5</accession>
<evidence type="ECO:0000313" key="8">
    <source>
        <dbReference type="EMBL" id="KAG5620583.1"/>
    </source>
</evidence>
<feature type="region of interest" description="Disordered" evidence="6">
    <location>
        <begin position="614"/>
        <end position="644"/>
    </location>
</feature>
<dbReference type="SUPFAM" id="SSF52200">
    <property type="entry name" value="Toll/Interleukin receptor TIR domain"/>
    <property type="match status" value="1"/>
</dbReference>
<evidence type="ECO:0000256" key="5">
    <source>
        <dbReference type="ARBA" id="ARBA00023136"/>
    </source>
</evidence>
<evidence type="ECO:0000256" key="4">
    <source>
        <dbReference type="ARBA" id="ARBA00023054"/>
    </source>
</evidence>
<comment type="subcellular location">
    <subcellularLocation>
        <location evidence="1">Membrane</location>
        <topology evidence="1">Peripheral membrane protein</topology>
    </subcellularLocation>
</comment>
<evidence type="ECO:0000256" key="1">
    <source>
        <dbReference type="ARBA" id="ARBA00004170"/>
    </source>
</evidence>
<dbReference type="OrthoDB" id="1901675at2759"/>
<keyword evidence="2" id="KW-0433">Leucine-rich repeat</keyword>
<dbReference type="Pfam" id="PF00931">
    <property type="entry name" value="NB-ARC"/>
    <property type="match status" value="1"/>
</dbReference>
<dbReference type="GO" id="GO:0006952">
    <property type="term" value="P:defense response"/>
    <property type="evidence" value="ECO:0007669"/>
    <property type="project" value="InterPro"/>
</dbReference>
<dbReference type="AlphaFoldDB" id="A0A9J6A9D5"/>
<dbReference type="PRINTS" id="PR00364">
    <property type="entry name" value="DISEASERSIST"/>
</dbReference>
<proteinExistence type="predicted"/>
<dbReference type="InterPro" id="IPR001611">
    <property type="entry name" value="Leu-rich_rpt"/>
</dbReference>
<dbReference type="InterPro" id="IPR027417">
    <property type="entry name" value="P-loop_NTPase"/>
</dbReference>
<dbReference type="PANTHER" id="PTHR11017">
    <property type="entry name" value="LEUCINE-RICH REPEAT-CONTAINING PROTEIN"/>
    <property type="match status" value="1"/>
</dbReference>
<dbReference type="InterPro" id="IPR032675">
    <property type="entry name" value="LRR_dom_sf"/>
</dbReference>
<dbReference type="InterPro" id="IPR058192">
    <property type="entry name" value="WHD_ROQ1-like"/>
</dbReference>
<dbReference type="SMART" id="SM00255">
    <property type="entry name" value="TIR"/>
    <property type="match status" value="1"/>
</dbReference>
<protein>
    <recommendedName>
        <fullName evidence="7">TIR domain-containing protein</fullName>
    </recommendedName>
</protein>
<keyword evidence="9" id="KW-1185">Reference proteome</keyword>
<dbReference type="SUPFAM" id="SSF52058">
    <property type="entry name" value="L domain-like"/>
    <property type="match status" value="1"/>
</dbReference>
<dbReference type="InterPro" id="IPR044974">
    <property type="entry name" value="Disease_R_plants"/>
</dbReference>
<dbReference type="InterPro" id="IPR000157">
    <property type="entry name" value="TIR_dom"/>
</dbReference>
<dbReference type="Pfam" id="PF01582">
    <property type="entry name" value="TIR"/>
    <property type="match status" value="1"/>
</dbReference>
<gene>
    <name evidence="8" type="ORF">H5410_005801</name>
</gene>
<dbReference type="Gene3D" id="1.10.8.430">
    <property type="entry name" value="Helical domain of apoptotic protease-activating factors"/>
    <property type="match status" value="1"/>
</dbReference>
<dbReference type="Pfam" id="PF23282">
    <property type="entry name" value="WHD_ROQ1"/>
    <property type="match status" value="1"/>
</dbReference>
<dbReference type="Gene3D" id="3.80.10.10">
    <property type="entry name" value="Ribonuclease Inhibitor"/>
    <property type="match status" value="2"/>
</dbReference>
<dbReference type="GO" id="GO:0016020">
    <property type="term" value="C:membrane"/>
    <property type="evidence" value="ECO:0007669"/>
    <property type="project" value="UniProtKB-SubCell"/>
</dbReference>
<dbReference type="Proteomes" id="UP000824120">
    <property type="component" value="Chromosome 2"/>
</dbReference>
<dbReference type="InterPro" id="IPR042197">
    <property type="entry name" value="Apaf_helical"/>
</dbReference>
<keyword evidence="5" id="KW-0472">Membrane</keyword>
<dbReference type="GO" id="GO:0005524">
    <property type="term" value="F:ATP binding"/>
    <property type="evidence" value="ECO:0007669"/>
    <property type="project" value="UniProtKB-KW"/>
</dbReference>
<evidence type="ECO:0000256" key="2">
    <source>
        <dbReference type="ARBA" id="ARBA00022614"/>
    </source>
</evidence>
<dbReference type="PANTHER" id="PTHR11017:SF368">
    <property type="entry name" value="TIR DOMAIN-CONTAINING PROTEIN"/>
    <property type="match status" value="1"/>
</dbReference>
<dbReference type="Gene3D" id="3.40.50.10140">
    <property type="entry name" value="Toll/interleukin-1 receptor homology (TIR) domain"/>
    <property type="match status" value="1"/>
</dbReference>
<dbReference type="Gene3D" id="3.40.50.300">
    <property type="entry name" value="P-loop containing nucleotide triphosphate hydrolases"/>
    <property type="match status" value="1"/>
</dbReference>
<reference evidence="8 9" key="1">
    <citation type="submission" date="2020-09" db="EMBL/GenBank/DDBJ databases">
        <title>De no assembly of potato wild relative species, Solanum commersonii.</title>
        <authorList>
            <person name="Cho K."/>
        </authorList>
    </citation>
    <scope>NUCLEOTIDE SEQUENCE [LARGE SCALE GENOMIC DNA]</scope>
    <source>
        <strain evidence="8">LZ3.2</strain>
        <tissue evidence="8">Leaf</tissue>
    </source>
</reference>
<evidence type="ECO:0000313" key="9">
    <source>
        <dbReference type="Proteomes" id="UP000824120"/>
    </source>
</evidence>
<keyword evidence="4" id="KW-0175">Coiled coil</keyword>
<evidence type="ECO:0000256" key="6">
    <source>
        <dbReference type="SAM" id="MobiDB-lite"/>
    </source>
</evidence>
<feature type="domain" description="TIR" evidence="7">
    <location>
        <begin position="54"/>
        <end position="187"/>
    </location>
</feature>
<evidence type="ECO:0000259" key="7">
    <source>
        <dbReference type="PROSITE" id="PS50104"/>
    </source>
</evidence>
<dbReference type="PROSITE" id="PS50104">
    <property type="entry name" value="TIR"/>
    <property type="match status" value="1"/>
</dbReference>
<organism evidence="8 9">
    <name type="scientific">Solanum commersonii</name>
    <name type="common">Commerson's wild potato</name>
    <name type="synonym">Commerson's nightshade</name>
    <dbReference type="NCBI Taxonomy" id="4109"/>
    <lineage>
        <taxon>Eukaryota</taxon>
        <taxon>Viridiplantae</taxon>
        <taxon>Streptophyta</taxon>
        <taxon>Embryophyta</taxon>
        <taxon>Tracheophyta</taxon>
        <taxon>Spermatophyta</taxon>
        <taxon>Magnoliopsida</taxon>
        <taxon>eudicotyledons</taxon>
        <taxon>Gunneridae</taxon>
        <taxon>Pentapetalae</taxon>
        <taxon>asterids</taxon>
        <taxon>lamiids</taxon>
        <taxon>Solanales</taxon>
        <taxon>Solanaceae</taxon>
        <taxon>Solanoideae</taxon>
        <taxon>Solaneae</taxon>
        <taxon>Solanum</taxon>
    </lineage>
</organism>
<comment type="caution">
    <text evidence="8">The sequence shown here is derived from an EMBL/GenBank/DDBJ whole genome shotgun (WGS) entry which is preliminary data.</text>
</comment>
<dbReference type="GO" id="GO:0043531">
    <property type="term" value="F:ADP binding"/>
    <property type="evidence" value="ECO:0007669"/>
    <property type="project" value="InterPro"/>
</dbReference>
<dbReference type="PROSITE" id="PS51450">
    <property type="entry name" value="LRR"/>
    <property type="match status" value="1"/>
</dbReference>
<dbReference type="InterPro" id="IPR002182">
    <property type="entry name" value="NB-ARC"/>
</dbReference>
<sequence length="1251" mass="143419">MLHSNNLSRPNELFGLVLNEINIHIFRRESLFSKSDLKMEALRVEEASNFRSQCMYDVFMSFRGEDTRKTFTDQLYKSLVDEGYRTFRDDNEIERGEDIKSELDKAIHSSKSSIIVLSKNYATSSWCLDELVMILENKRKRGHAILPVFYYVDPLDVGKQMGSFATAFASYEQRIMEQTDEALREVADQRGNGMVLQNSDQETDELRFIEKLVKVTENKVNRSILSVAPYLIGIHFRVNNICLWLQHKTDDVGIWGICGMGGIRKTTIAKYAFNSNFESFERSSFLYNVRDFSESTDGLIYLQKQFLSDILDGRKIDIQSVEDGINQIKSAVYGKRVLVVLDDIDEVEQLAAIVGMRDCFYSGSKIIVTTRQIELLRACEIELIDHVQKLNKDESIELFSWHAFGQGHPVEHYTKFLRRIIEYCIGCPLALQVLGSSLSGKSLDVWESTLKKLEVIPNSQVSKKLQISFSFIQDDHDKSLFLDIACFFLGKNVDHVVTILDACGYYSMVGIQNLQDIFLLKIDEYGRLMMHPLVRDMGREIIRQESPKYPERRSRLWHYKDSFKVLKEKNGSDIIQGLNLRSCAEKDKPPRSFHHPTTQEYLQECANIMRKIRLSRQNDPPRQPQPRKVLLYGSNNKNSESKKVDSINTDAFSGMRKLKLLQLDNLAVKGNYKEFPRSLRWLCWHKFPYKCLPDGLPLEKVVALEMRHSRLHHLFQGNKVLSALKILNLSHSEGLSRTPDFSKLPNLERIILKYCTRLIEIDKSIGGLKRLLILNVRGCQSLRKLPRCISNLHSLEKIILYGCSKLVWSSLELNKMQSLLELDAGGTANDEVSTSVSKKHLLMCSSVSSPRKSPGILLTTLSHTLVTLSLIRCGLSSDLIPEELGDFSMLQNLFLSENPIYSLPESIKRLTNLRKLELENCEQLEYLPEIPASVKILSTWQCRSLQRIHNLPNLLTTLNFLGLSCNKLIEVQEMFQLKCISSFDVDLISVLGLPNLSDMKVDLYNSLTLTRWKGPIQGLSEFGIFSISFHGSELPDRLSYNSTGSSSISFDVPNYDIQGLNLYVIYGNASTSYCTRRNKFWNEFHVRVVNKTKDLRWTYSPTFKDLPDNGEDITWLSHWEIGDHLDTGDSMSISVTLFAGARLKEFGVHIVYKQNDNNLRCNTSSPPARHLINVVDISAYQVQGSYFLCHHDFDVQQNCSIYGWNSTGWYEFLFGDNSEDFPDEMSPYDYPECLWTSIISGAEEDKTWSLP</sequence>
<evidence type="ECO:0000256" key="3">
    <source>
        <dbReference type="ARBA" id="ARBA00022737"/>
    </source>
</evidence>
<keyword evidence="3" id="KW-0677">Repeat</keyword>
<dbReference type="EMBL" id="JACXVP010000002">
    <property type="protein sequence ID" value="KAG5620583.1"/>
    <property type="molecule type" value="Genomic_DNA"/>
</dbReference>